<evidence type="ECO:0000313" key="4">
    <source>
        <dbReference type="Proteomes" id="UP001431783"/>
    </source>
</evidence>
<evidence type="ECO:0008006" key="5">
    <source>
        <dbReference type="Google" id="ProtNLM"/>
    </source>
</evidence>
<evidence type="ECO:0000313" key="2">
    <source>
        <dbReference type="EMBL" id="KAK9872775.1"/>
    </source>
</evidence>
<comment type="caution">
    <text evidence="3">The sequence shown here is derived from an EMBL/GenBank/DDBJ whole genome shotgun (WGS) entry which is preliminary data.</text>
</comment>
<evidence type="ECO:0000313" key="3">
    <source>
        <dbReference type="EMBL" id="KAK9881383.1"/>
    </source>
</evidence>
<keyword evidence="1" id="KW-1133">Transmembrane helix</keyword>
<gene>
    <name evidence="3" type="ORF">WA026_016274</name>
    <name evidence="2" type="ORF">WA026_019557</name>
</gene>
<protein>
    <recommendedName>
        <fullName evidence="5">Secreted protein</fullName>
    </recommendedName>
</protein>
<dbReference type="AlphaFoldDB" id="A0AAW1UJI2"/>
<dbReference type="Proteomes" id="UP001431783">
    <property type="component" value="Unassembled WGS sequence"/>
</dbReference>
<keyword evidence="1" id="KW-0812">Transmembrane</keyword>
<keyword evidence="4" id="KW-1185">Reference proteome</keyword>
<name>A0AAW1UJI2_9CUCU</name>
<dbReference type="EMBL" id="JARQZJ010000013">
    <property type="protein sequence ID" value="KAK9872775.1"/>
    <property type="molecule type" value="Genomic_DNA"/>
</dbReference>
<keyword evidence="1" id="KW-0472">Membrane</keyword>
<feature type="transmembrane region" description="Helical" evidence="1">
    <location>
        <begin position="6"/>
        <end position="25"/>
    </location>
</feature>
<accession>A0AAW1UJI2</accession>
<organism evidence="3 4">
    <name type="scientific">Henosepilachna vigintioctopunctata</name>
    <dbReference type="NCBI Taxonomy" id="420089"/>
    <lineage>
        <taxon>Eukaryota</taxon>
        <taxon>Metazoa</taxon>
        <taxon>Ecdysozoa</taxon>
        <taxon>Arthropoda</taxon>
        <taxon>Hexapoda</taxon>
        <taxon>Insecta</taxon>
        <taxon>Pterygota</taxon>
        <taxon>Neoptera</taxon>
        <taxon>Endopterygota</taxon>
        <taxon>Coleoptera</taxon>
        <taxon>Polyphaga</taxon>
        <taxon>Cucujiformia</taxon>
        <taxon>Coccinelloidea</taxon>
        <taxon>Coccinellidae</taxon>
        <taxon>Epilachninae</taxon>
        <taxon>Epilachnini</taxon>
        <taxon>Henosepilachna</taxon>
    </lineage>
</organism>
<reference evidence="3 4" key="1">
    <citation type="submission" date="2023-03" db="EMBL/GenBank/DDBJ databases">
        <title>Genome insight into feeding habits of ladybird beetles.</title>
        <authorList>
            <person name="Li H.-S."/>
            <person name="Huang Y.-H."/>
            <person name="Pang H."/>
        </authorList>
    </citation>
    <scope>NUCLEOTIDE SEQUENCE [LARGE SCALE GENOMIC DNA]</scope>
    <source>
        <strain evidence="3">SYSU_2023b</strain>
        <tissue evidence="3">Whole body</tissue>
    </source>
</reference>
<dbReference type="EMBL" id="JARQZJ010000069">
    <property type="protein sequence ID" value="KAK9881383.1"/>
    <property type="molecule type" value="Genomic_DNA"/>
</dbReference>
<evidence type="ECO:0000256" key="1">
    <source>
        <dbReference type="SAM" id="Phobius"/>
    </source>
</evidence>
<proteinExistence type="predicted"/>
<sequence length="105" mass="12112">MHDFSCSILLHLYVILSTSLFSNIFRMRNKPLFFNNFFENNVANRLSYGFYGIDTLEVRCSLADLCFIFEIVNSMVDCPDILGSISFNLPGRITRGTPFFRTFTS</sequence>